<dbReference type="InterPro" id="IPR057634">
    <property type="entry name" value="PAH_ZNF598/HEL2"/>
</dbReference>
<comment type="caution">
    <text evidence="2">The sequence shown here is derived from an EMBL/GenBank/DDBJ whole genome shotgun (WGS) entry which is preliminary data.</text>
</comment>
<organism evidence="2 3">
    <name type="scientific">Phytophthora nicotianae</name>
    <name type="common">Potato buckeye rot agent</name>
    <name type="synonym">Phytophthora parasitica</name>
    <dbReference type="NCBI Taxonomy" id="4792"/>
    <lineage>
        <taxon>Eukaryota</taxon>
        <taxon>Sar</taxon>
        <taxon>Stramenopiles</taxon>
        <taxon>Oomycota</taxon>
        <taxon>Peronosporomycetes</taxon>
        <taxon>Peronosporales</taxon>
        <taxon>Peronosporaceae</taxon>
        <taxon>Phytophthora</taxon>
    </lineage>
</organism>
<dbReference type="Pfam" id="PF23202">
    <property type="entry name" value="PAH_ZNF598"/>
    <property type="match status" value="1"/>
</dbReference>
<feature type="domain" description="ZNF598/HEL2 PAH" evidence="1">
    <location>
        <begin position="34"/>
        <end position="88"/>
    </location>
</feature>
<accession>A0A0W8CQT0</accession>
<proteinExistence type="predicted"/>
<evidence type="ECO:0000313" key="3">
    <source>
        <dbReference type="Proteomes" id="UP000054636"/>
    </source>
</evidence>
<dbReference type="EMBL" id="LNFP01001422">
    <property type="protein sequence ID" value="KUF86377.1"/>
    <property type="molecule type" value="Genomic_DNA"/>
</dbReference>
<dbReference type="AlphaFoldDB" id="A0A0W8CQT0"/>
<name>A0A0W8CQT0_PHYNI</name>
<evidence type="ECO:0000313" key="2">
    <source>
        <dbReference type="EMBL" id="KUF86377.1"/>
    </source>
</evidence>
<protein>
    <recommendedName>
        <fullName evidence="1">ZNF598/HEL2 PAH domain-containing protein</fullName>
    </recommendedName>
</protein>
<sequence length="99" mass="11235">MSPFTDRMPAAAVGPDVQVVYDRVLRLIESISGPAGVDEFKTSCKDYGQNRCTDDQFVTYLDSKFTAEQTLELVPEVVKLLQDANKRKYIWVRRLSVCT</sequence>
<reference evidence="2 3" key="1">
    <citation type="submission" date="2015-11" db="EMBL/GenBank/DDBJ databases">
        <title>Genomes and virulence difference between two physiological races of Phytophthora nicotianae.</title>
        <authorList>
            <person name="Liu H."/>
            <person name="Ma X."/>
            <person name="Yu H."/>
            <person name="Fang D."/>
            <person name="Li Y."/>
            <person name="Wang X."/>
            <person name="Wang W."/>
            <person name="Dong Y."/>
            <person name="Xiao B."/>
        </authorList>
    </citation>
    <scope>NUCLEOTIDE SEQUENCE [LARGE SCALE GENOMIC DNA]</scope>
    <source>
        <strain evidence="3">race 1</strain>
    </source>
</reference>
<dbReference type="Proteomes" id="UP000054636">
    <property type="component" value="Unassembled WGS sequence"/>
</dbReference>
<gene>
    <name evidence="2" type="ORF">AM588_10002244</name>
</gene>
<evidence type="ECO:0000259" key="1">
    <source>
        <dbReference type="Pfam" id="PF23202"/>
    </source>
</evidence>